<dbReference type="EMBL" id="FNAP01000001">
    <property type="protein sequence ID" value="SDD60787.1"/>
    <property type="molecule type" value="Genomic_DNA"/>
</dbReference>
<keyword evidence="2" id="KW-1185">Reference proteome</keyword>
<evidence type="ECO:0000313" key="1">
    <source>
        <dbReference type="EMBL" id="SDD60787.1"/>
    </source>
</evidence>
<dbReference type="AlphaFoldDB" id="A0A1G6W6F9"/>
<proteinExistence type="predicted"/>
<sequence>MRFGPSHIDIRARRGLMWIFARDLDPLAGPAYVVNDRHRWR</sequence>
<dbReference type="Proteomes" id="UP000199412">
    <property type="component" value="Unassembled WGS sequence"/>
</dbReference>
<accession>A0A1G6W6F9</accession>
<organism evidence="1 2">
    <name type="scientific">Rhodospira trueperi</name>
    <dbReference type="NCBI Taxonomy" id="69960"/>
    <lineage>
        <taxon>Bacteria</taxon>
        <taxon>Pseudomonadati</taxon>
        <taxon>Pseudomonadota</taxon>
        <taxon>Alphaproteobacteria</taxon>
        <taxon>Rhodospirillales</taxon>
        <taxon>Rhodospirillaceae</taxon>
        <taxon>Rhodospira</taxon>
    </lineage>
</organism>
<gene>
    <name evidence="1" type="ORF">SAMN05421720_10127</name>
</gene>
<name>A0A1G6W6F9_9PROT</name>
<dbReference type="STRING" id="69960.SAMN05421720_10127"/>
<evidence type="ECO:0000313" key="2">
    <source>
        <dbReference type="Proteomes" id="UP000199412"/>
    </source>
</evidence>
<reference evidence="1 2" key="1">
    <citation type="submission" date="2016-10" db="EMBL/GenBank/DDBJ databases">
        <authorList>
            <person name="de Groot N.N."/>
        </authorList>
    </citation>
    <scope>NUCLEOTIDE SEQUENCE [LARGE SCALE GENOMIC DNA]</scope>
    <source>
        <strain evidence="1 2">ATCC 700224</strain>
    </source>
</reference>
<protein>
    <submittedName>
        <fullName evidence="1">Uncharacterized protein</fullName>
    </submittedName>
</protein>